<dbReference type="EMBL" id="JAEUAX010000002">
    <property type="protein sequence ID" value="MBW9108959.1"/>
    <property type="molecule type" value="Genomic_DNA"/>
</dbReference>
<dbReference type="InterPro" id="IPR037185">
    <property type="entry name" value="EmrE-like"/>
</dbReference>
<sequence length="337" mass="34704">MTDTRPAGEPGRALPAVAVAVSVLLWSTTYVLSDLVLVTASPAVLSELRLVLALPLMWVLLRLRRRSAGRELWAALRRPTTLILGLTGVALFYLPSNLGLSISTPGTASVMSATLPVLTALFAWTFIGERPTPPVICGLALTTVGIVLASAGSIQPGFGAVLLVAGLASYAAYTVLLRWLGSAPAAPARPTTDALTLATATAVWGSLLLMPWVGWEVASGVATFPVGVASWSSMLFLALVVTGPTMALYNYGAERVPAAVAGTATAVVPVLGYAYALLLGEPLVLVNVTGAGLAFLGVALATVPWRSRSRGSADSSLPAPPVVTAAGSRPHYEGARQ</sequence>
<comment type="subcellular location">
    <subcellularLocation>
        <location evidence="1">Membrane</location>
        <topology evidence="1">Multi-pass membrane protein</topology>
    </subcellularLocation>
</comment>
<evidence type="ECO:0000256" key="4">
    <source>
        <dbReference type="ARBA" id="ARBA00022989"/>
    </source>
</evidence>
<feature type="transmembrane region" description="Helical" evidence="7">
    <location>
        <begin position="44"/>
        <end position="63"/>
    </location>
</feature>
<protein>
    <submittedName>
        <fullName evidence="9">DMT family transporter</fullName>
    </submittedName>
</protein>
<evidence type="ECO:0000256" key="2">
    <source>
        <dbReference type="ARBA" id="ARBA00007362"/>
    </source>
</evidence>
<dbReference type="Pfam" id="PF00892">
    <property type="entry name" value="EamA"/>
    <property type="match status" value="2"/>
</dbReference>
<evidence type="ECO:0000259" key="8">
    <source>
        <dbReference type="Pfam" id="PF00892"/>
    </source>
</evidence>
<feature type="transmembrane region" description="Helical" evidence="7">
    <location>
        <begin position="12"/>
        <end position="32"/>
    </location>
</feature>
<evidence type="ECO:0000313" key="10">
    <source>
        <dbReference type="Proteomes" id="UP000777440"/>
    </source>
</evidence>
<feature type="region of interest" description="Disordered" evidence="6">
    <location>
        <begin position="309"/>
        <end position="337"/>
    </location>
</feature>
<gene>
    <name evidence="9" type="ORF">JNB61_04185</name>
</gene>
<dbReference type="Gene3D" id="1.10.3730.20">
    <property type="match status" value="1"/>
</dbReference>
<evidence type="ECO:0000256" key="3">
    <source>
        <dbReference type="ARBA" id="ARBA00022692"/>
    </source>
</evidence>
<feature type="transmembrane region" description="Helical" evidence="7">
    <location>
        <begin position="192"/>
        <end position="213"/>
    </location>
</feature>
<organism evidence="9 10">
    <name type="scientific">Microbacterium ureisolvens</name>
    <dbReference type="NCBI Taxonomy" id="2781186"/>
    <lineage>
        <taxon>Bacteria</taxon>
        <taxon>Bacillati</taxon>
        <taxon>Actinomycetota</taxon>
        <taxon>Actinomycetes</taxon>
        <taxon>Micrococcales</taxon>
        <taxon>Microbacteriaceae</taxon>
        <taxon>Microbacterium</taxon>
    </lineage>
</organism>
<dbReference type="Proteomes" id="UP000777440">
    <property type="component" value="Unassembled WGS sequence"/>
</dbReference>
<name>A0ABS7HX55_9MICO</name>
<feature type="transmembrane region" description="Helical" evidence="7">
    <location>
        <begin position="258"/>
        <end position="278"/>
    </location>
</feature>
<accession>A0ABS7HX55</accession>
<dbReference type="PANTHER" id="PTHR32322">
    <property type="entry name" value="INNER MEMBRANE TRANSPORTER"/>
    <property type="match status" value="1"/>
</dbReference>
<feature type="domain" description="EamA" evidence="8">
    <location>
        <begin position="17"/>
        <end position="150"/>
    </location>
</feature>
<comment type="similarity">
    <text evidence="2">Belongs to the EamA transporter family.</text>
</comment>
<feature type="transmembrane region" description="Helical" evidence="7">
    <location>
        <begin position="284"/>
        <end position="303"/>
    </location>
</feature>
<comment type="caution">
    <text evidence="9">The sequence shown here is derived from an EMBL/GenBank/DDBJ whole genome shotgun (WGS) entry which is preliminary data.</text>
</comment>
<feature type="transmembrane region" description="Helical" evidence="7">
    <location>
        <begin position="160"/>
        <end position="180"/>
    </location>
</feature>
<reference evidence="9 10" key="1">
    <citation type="journal article" date="2021" name="MBio">
        <title>Poor Competitiveness of Bradyrhizobium in Pigeon Pea Root Colonization in Indian Soils.</title>
        <authorList>
            <person name="Chalasani D."/>
            <person name="Basu A."/>
            <person name="Pullabhotla S.V.S.R.N."/>
            <person name="Jorrin B."/>
            <person name="Neal A.L."/>
            <person name="Poole P.S."/>
            <person name="Podile A.R."/>
            <person name="Tkacz A."/>
        </authorList>
    </citation>
    <scope>NUCLEOTIDE SEQUENCE [LARGE SCALE GENOMIC DNA]</scope>
    <source>
        <strain evidence="9 10">HU12</strain>
    </source>
</reference>
<feature type="transmembrane region" description="Helical" evidence="7">
    <location>
        <begin position="106"/>
        <end position="127"/>
    </location>
</feature>
<feature type="transmembrane region" description="Helical" evidence="7">
    <location>
        <begin position="75"/>
        <end position="94"/>
    </location>
</feature>
<evidence type="ECO:0000256" key="5">
    <source>
        <dbReference type="ARBA" id="ARBA00023136"/>
    </source>
</evidence>
<dbReference type="InterPro" id="IPR050638">
    <property type="entry name" value="AA-Vitamin_Transporters"/>
</dbReference>
<evidence type="ECO:0000256" key="6">
    <source>
        <dbReference type="SAM" id="MobiDB-lite"/>
    </source>
</evidence>
<evidence type="ECO:0000313" key="9">
    <source>
        <dbReference type="EMBL" id="MBW9108959.1"/>
    </source>
</evidence>
<feature type="transmembrane region" description="Helical" evidence="7">
    <location>
        <begin position="134"/>
        <end position="154"/>
    </location>
</feature>
<proteinExistence type="inferred from homology"/>
<keyword evidence="3 7" id="KW-0812">Transmembrane</keyword>
<feature type="domain" description="EamA" evidence="8">
    <location>
        <begin position="158"/>
        <end position="302"/>
    </location>
</feature>
<dbReference type="RefSeq" id="WP_220288682.1">
    <property type="nucleotide sequence ID" value="NZ_JAEUAX010000002.1"/>
</dbReference>
<dbReference type="InterPro" id="IPR000620">
    <property type="entry name" value="EamA_dom"/>
</dbReference>
<keyword evidence="5 7" id="KW-0472">Membrane</keyword>
<evidence type="ECO:0000256" key="7">
    <source>
        <dbReference type="SAM" id="Phobius"/>
    </source>
</evidence>
<keyword evidence="10" id="KW-1185">Reference proteome</keyword>
<dbReference type="SUPFAM" id="SSF103481">
    <property type="entry name" value="Multidrug resistance efflux transporter EmrE"/>
    <property type="match status" value="2"/>
</dbReference>
<keyword evidence="4 7" id="KW-1133">Transmembrane helix</keyword>
<dbReference type="PANTHER" id="PTHR32322:SF2">
    <property type="entry name" value="EAMA DOMAIN-CONTAINING PROTEIN"/>
    <property type="match status" value="1"/>
</dbReference>
<evidence type="ECO:0000256" key="1">
    <source>
        <dbReference type="ARBA" id="ARBA00004141"/>
    </source>
</evidence>